<dbReference type="STRING" id="631454.N177_3949"/>
<reference evidence="1 2" key="1">
    <citation type="journal article" date="2014" name="Genome Announc.">
        <title>Draft Genome Sequence of Lutibaculum baratangense Strain AMV1T, Isolated from a Mud Volcano in Andamans, India.</title>
        <authorList>
            <person name="Singh A."/>
            <person name="Sreenivas A."/>
            <person name="Sathyanarayana Reddy G."/>
            <person name="Pinnaka A.K."/>
            <person name="Shivaji S."/>
        </authorList>
    </citation>
    <scope>NUCLEOTIDE SEQUENCE [LARGE SCALE GENOMIC DNA]</scope>
    <source>
        <strain evidence="1 2">AMV1</strain>
    </source>
</reference>
<dbReference type="eggNOG" id="ENOG502Z9X1">
    <property type="taxonomic scope" value="Bacteria"/>
</dbReference>
<name>V4QSR1_9HYPH</name>
<accession>V4QSR1</accession>
<evidence type="ECO:0000313" key="2">
    <source>
        <dbReference type="Proteomes" id="UP000017819"/>
    </source>
</evidence>
<organism evidence="1 2">
    <name type="scientific">Lutibaculum baratangense AMV1</name>
    <dbReference type="NCBI Taxonomy" id="631454"/>
    <lineage>
        <taxon>Bacteria</taxon>
        <taxon>Pseudomonadati</taxon>
        <taxon>Pseudomonadota</taxon>
        <taxon>Alphaproteobacteria</taxon>
        <taxon>Hyphomicrobiales</taxon>
        <taxon>Tepidamorphaceae</taxon>
        <taxon>Lutibaculum</taxon>
    </lineage>
</organism>
<keyword evidence="2" id="KW-1185">Reference proteome</keyword>
<dbReference type="OrthoDB" id="8433260at2"/>
<protein>
    <submittedName>
        <fullName evidence="1">Uncharacterized protein</fullName>
    </submittedName>
</protein>
<dbReference type="RefSeq" id="WP_023434058.1">
    <property type="nucleotide sequence ID" value="NZ_AWXZ01000040.1"/>
</dbReference>
<gene>
    <name evidence="1" type="ORF">N177_3949</name>
</gene>
<sequence>MAVRPESIDRLRSYLDRLSSFRRLDLLKQVALAGARGDSGAELAIVLEALRPGLEADLRAESGLQFARLIFFRPCERFLVDERGTTKHPGFIHRASLEGLWKWLSFRTEWNNWGERTDRAIAAHLAGDMATAGTLVRGMRADAAAAIHEATEAASRSDLFRQKLTLRVGGQHAYADLPEIAEIFEREAELEALGARVAEIVRAAGGEVDDRAVDALIGVLAEHDDPLTLVLAGLYRELPDPRTLVAVLTTAEETDDGARLANSRLAGCVDILLADLDFTTARIDRAVGLPERLDTLSSELKRFHRIARALHISIDLNRAPAWRAALGERRRVVSVSLSSEIATAPETIMRAVRPPRDEREDAQTGEAVDRALYLARLMVLAKPMRSEIALNSAVIEALRKTDTLLQTLHRATRDRPSAGATPNARRRREALRSIMSILAGTLEDVSENEAEDPAARATAQAV</sequence>
<dbReference type="Proteomes" id="UP000017819">
    <property type="component" value="Unassembled WGS sequence"/>
</dbReference>
<dbReference type="EMBL" id="AWXZ01000040">
    <property type="protein sequence ID" value="ESR22812.1"/>
    <property type="molecule type" value="Genomic_DNA"/>
</dbReference>
<comment type="caution">
    <text evidence="1">The sequence shown here is derived from an EMBL/GenBank/DDBJ whole genome shotgun (WGS) entry which is preliminary data.</text>
</comment>
<proteinExistence type="predicted"/>
<evidence type="ECO:0000313" key="1">
    <source>
        <dbReference type="EMBL" id="ESR22812.1"/>
    </source>
</evidence>
<dbReference type="AlphaFoldDB" id="V4QSR1"/>